<keyword evidence="6 8" id="KW-1133">Transmembrane helix</keyword>
<dbReference type="CDD" id="cd06550">
    <property type="entry name" value="TM_ABC_iron-siderophores_like"/>
    <property type="match status" value="1"/>
</dbReference>
<feature type="transmembrane region" description="Helical" evidence="8">
    <location>
        <begin position="84"/>
        <end position="104"/>
    </location>
</feature>
<evidence type="ECO:0000256" key="4">
    <source>
        <dbReference type="ARBA" id="ARBA00022475"/>
    </source>
</evidence>
<sequence length="353" mass="36453">MALVGDVGVGEPRRADADLDWRSRRWWRWSGLVVVIAVLALVCLLSLAIGARTVPLTSVWGLMWHDNGSDDAFAVHDVRIPRTVLGLLVGAALGLSGALMQALVRNPLADPGLLGVNTGASAAVVVAISAFGVTAPGAYVWFAIAGAGAVSVVVYLLGGSGRPGTPDRLVLAGLAISAALGAFVSAVLILDPQSFDAFRFWAVGSLTGRKIDVVWQIGPFLAVGIAVAMMLGRSLNAMAMGDQVARSLGVHVKRTQVGAAVSIALLCGAATAAAGPIVFVGLAVPHLARLMTGPDQRWVLLYALFIAPVLLIGADVIGRIVARPGELEVGIVTAVLGAPVLIALTRRRRIAMP</sequence>
<feature type="transmembrane region" description="Helical" evidence="8">
    <location>
        <begin position="213"/>
        <end position="236"/>
    </location>
</feature>
<keyword evidence="4" id="KW-1003">Cell membrane</keyword>
<protein>
    <submittedName>
        <fullName evidence="9">FecCD family ABC transporter permease</fullName>
    </submittedName>
</protein>
<keyword evidence="5 8" id="KW-0812">Transmembrane</keyword>
<dbReference type="Proteomes" id="UP001589627">
    <property type="component" value="Unassembled WGS sequence"/>
</dbReference>
<evidence type="ECO:0000256" key="7">
    <source>
        <dbReference type="ARBA" id="ARBA00023136"/>
    </source>
</evidence>
<evidence type="ECO:0000256" key="6">
    <source>
        <dbReference type="ARBA" id="ARBA00022989"/>
    </source>
</evidence>
<gene>
    <name evidence="9" type="ORF">ACFFNX_10690</name>
</gene>
<dbReference type="SUPFAM" id="SSF81345">
    <property type="entry name" value="ABC transporter involved in vitamin B12 uptake, BtuC"/>
    <property type="match status" value="1"/>
</dbReference>
<evidence type="ECO:0000256" key="1">
    <source>
        <dbReference type="ARBA" id="ARBA00004651"/>
    </source>
</evidence>
<keyword evidence="3" id="KW-0813">Transport</keyword>
<dbReference type="Gene3D" id="1.10.3470.10">
    <property type="entry name" value="ABC transporter involved in vitamin B12 uptake, BtuC"/>
    <property type="match status" value="1"/>
</dbReference>
<dbReference type="PANTHER" id="PTHR30472:SF1">
    <property type="entry name" value="FE(3+) DICITRATE TRANSPORT SYSTEM PERMEASE PROTEIN FECC-RELATED"/>
    <property type="match status" value="1"/>
</dbReference>
<dbReference type="EMBL" id="JBHLZP010000056">
    <property type="protein sequence ID" value="MFB9832654.1"/>
    <property type="molecule type" value="Genomic_DNA"/>
</dbReference>
<reference evidence="9 10" key="1">
    <citation type="submission" date="2024-09" db="EMBL/GenBank/DDBJ databases">
        <authorList>
            <person name="Sun Q."/>
            <person name="Mori K."/>
        </authorList>
    </citation>
    <scope>NUCLEOTIDE SEQUENCE [LARGE SCALE GENOMIC DNA]</scope>
    <source>
        <strain evidence="9 10">TBRC 0563</strain>
    </source>
</reference>
<evidence type="ECO:0000313" key="10">
    <source>
        <dbReference type="Proteomes" id="UP001589627"/>
    </source>
</evidence>
<comment type="subcellular location">
    <subcellularLocation>
        <location evidence="1">Cell membrane</location>
        <topology evidence="1">Multi-pass membrane protein</topology>
    </subcellularLocation>
</comment>
<keyword evidence="7 8" id="KW-0472">Membrane</keyword>
<organism evidence="9 10">
    <name type="scientific">Actinoallomurus acaciae</name>
    <dbReference type="NCBI Taxonomy" id="502577"/>
    <lineage>
        <taxon>Bacteria</taxon>
        <taxon>Bacillati</taxon>
        <taxon>Actinomycetota</taxon>
        <taxon>Actinomycetes</taxon>
        <taxon>Streptosporangiales</taxon>
        <taxon>Thermomonosporaceae</taxon>
        <taxon>Actinoallomurus</taxon>
    </lineage>
</organism>
<feature type="transmembrane region" description="Helical" evidence="8">
    <location>
        <begin position="29"/>
        <end position="51"/>
    </location>
</feature>
<comment type="similarity">
    <text evidence="2">Belongs to the binding-protein-dependent transport system permease family. FecCD subfamily.</text>
</comment>
<evidence type="ECO:0000256" key="2">
    <source>
        <dbReference type="ARBA" id="ARBA00007935"/>
    </source>
</evidence>
<dbReference type="RefSeq" id="WP_378198760.1">
    <property type="nucleotide sequence ID" value="NZ_JBHLZP010000056.1"/>
</dbReference>
<evidence type="ECO:0000256" key="5">
    <source>
        <dbReference type="ARBA" id="ARBA00022692"/>
    </source>
</evidence>
<keyword evidence="10" id="KW-1185">Reference proteome</keyword>
<dbReference type="InterPro" id="IPR037294">
    <property type="entry name" value="ABC_BtuC-like"/>
</dbReference>
<dbReference type="Pfam" id="PF01032">
    <property type="entry name" value="FecCD"/>
    <property type="match status" value="1"/>
</dbReference>
<proteinExistence type="inferred from homology"/>
<evidence type="ECO:0000313" key="9">
    <source>
        <dbReference type="EMBL" id="MFB9832654.1"/>
    </source>
</evidence>
<feature type="transmembrane region" description="Helical" evidence="8">
    <location>
        <begin position="299"/>
        <end position="317"/>
    </location>
</feature>
<feature type="transmembrane region" description="Helical" evidence="8">
    <location>
        <begin position="138"/>
        <end position="157"/>
    </location>
</feature>
<comment type="caution">
    <text evidence="9">The sequence shown here is derived from an EMBL/GenBank/DDBJ whole genome shotgun (WGS) entry which is preliminary data.</text>
</comment>
<dbReference type="PANTHER" id="PTHR30472">
    <property type="entry name" value="FERRIC ENTEROBACTIN TRANSPORT SYSTEM PERMEASE PROTEIN"/>
    <property type="match status" value="1"/>
</dbReference>
<accession>A0ABV5YET5</accession>
<evidence type="ECO:0000256" key="8">
    <source>
        <dbReference type="SAM" id="Phobius"/>
    </source>
</evidence>
<feature type="transmembrane region" description="Helical" evidence="8">
    <location>
        <begin position="111"/>
        <end position="132"/>
    </location>
</feature>
<name>A0ABV5YET5_9ACTN</name>
<feature type="transmembrane region" description="Helical" evidence="8">
    <location>
        <begin position="329"/>
        <end position="346"/>
    </location>
</feature>
<dbReference type="InterPro" id="IPR000522">
    <property type="entry name" value="ABC_transptr_permease_BtuC"/>
</dbReference>
<feature type="transmembrane region" description="Helical" evidence="8">
    <location>
        <begin position="257"/>
        <end position="279"/>
    </location>
</feature>
<evidence type="ECO:0000256" key="3">
    <source>
        <dbReference type="ARBA" id="ARBA00022448"/>
    </source>
</evidence>
<feature type="transmembrane region" description="Helical" evidence="8">
    <location>
        <begin position="169"/>
        <end position="190"/>
    </location>
</feature>